<protein>
    <submittedName>
        <fullName evidence="3">Hypothetical_protein</fullName>
    </submittedName>
</protein>
<keyword evidence="4" id="KW-1185">Reference proteome</keyword>
<keyword evidence="1" id="KW-0472">Membrane</keyword>
<keyword evidence="1" id="KW-1133">Transmembrane helix</keyword>
<feature type="transmembrane region" description="Helical" evidence="1">
    <location>
        <begin position="17"/>
        <end position="42"/>
    </location>
</feature>
<dbReference type="Proteomes" id="UP001642409">
    <property type="component" value="Unassembled WGS sequence"/>
</dbReference>
<name>A0AA86PAH4_9EUKA</name>
<dbReference type="AlphaFoldDB" id="A0AA86PAH4"/>
<sequence>MSTVENDNSNESIELQFIIGVIHCGISFLLSQSVSGLSFATLNAKQFCYPKITAMFYVIQFITILIQIAVQFGIVFGLQKLFNRLNVKLTIAQHVIHGLFDALTVLFTVYSNNNVNTFGTDLAICNEILRNQE</sequence>
<evidence type="ECO:0000313" key="2">
    <source>
        <dbReference type="EMBL" id="CAI9932764.1"/>
    </source>
</evidence>
<reference evidence="2" key="1">
    <citation type="submission" date="2023-06" db="EMBL/GenBank/DDBJ databases">
        <authorList>
            <person name="Kurt Z."/>
        </authorList>
    </citation>
    <scope>NUCLEOTIDE SEQUENCE</scope>
</reference>
<proteinExistence type="predicted"/>
<keyword evidence="1" id="KW-0812">Transmembrane</keyword>
<gene>
    <name evidence="2" type="ORF">HINF_LOCUS20409</name>
    <name evidence="3" type="ORF">HINF_LOCUS45258</name>
</gene>
<dbReference type="EMBL" id="CATOUU010000526">
    <property type="protein sequence ID" value="CAI9932764.1"/>
    <property type="molecule type" value="Genomic_DNA"/>
</dbReference>
<accession>A0AA86PAH4</accession>
<evidence type="ECO:0000256" key="1">
    <source>
        <dbReference type="SAM" id="Phobius"/>
    </source>
</evidence>
<reference evidence="3 4" key="2">
    <citation type="submission" date="2024-07" db="EMBL/GenBank/DDBJ databases">
        <authorList>
            <person name="Akdeniz Z."/>
        </authorList>
    </citation>
    <scope>NUCLEOTIDE SEQUENCE [LARGE SCALE GENOMIC DNA]</scope>
</reference>
<comment type="caution">
    <text evidence="2">The sequence shown here is derived from an EMBL/GenBank/DDBJ whole genome shotgun (WGS) entry which is preliminary data.</text>
</comment>
<organism evidence="2">
    <name type="scientific">Hexamita inflata</name>
    <dbReference type="NCBI Taxonomy" id="28002"/>
    <lineage>
        <taxon>Eukaryota</taxon>
        <taxon>Metamonada</taxon>
        <taxon>Diplomonadida</taxon>
        <taxon>Hexamitidae</taxon>
        <taxon>Hexamitinae</taxon>
        <taxon>Hexamita</taxon>
    </lineage>
</organism>
<evidence type="ECO:0000313" key="3">
    <source>
        <dbReference type="EMBL" id="CAL6053282.1"/>
    </source>
</evidence>
<evidence type="ECO:0000313" key="4">
    <source>
        <dbReference type="Proteomes" id="UP001642409"/>
    </source>
</evidence>
<feature type="transmembrane region" description="Helical" evidence="1">
    <location>
        <begin position="91"/>
        <end position="110"/>
    </location>
</feature>
<dbReference type="EMBL" id="CAXDID020000196">
    <property type="protein sequence ID" value="CAL6053282.1"/>
    <property type="molecule type" value="Genomic_DNA"/>
</dbReference>
<feature type="transmembrane region" description="Helical" evidence="1">
    <location>
        <begin position="54"/>
        <end position="79"/>
    </location>
</feature>